<dbReference type="SUPFAM" id="SSF52507">
    <property type="entry name" value="Homo-oligomeric flavin-containing Cys decarboxylases, HFCD"/>
    <property type="match status" value="1"/>
</dbReference>
<dbReference type="PANTHER" id="PTHR14359:SF6">
    <property type="entry name" value="PHOSPHOPANTOTHENOYLCYSTEINE DECARBOXYLASE"/>
    <property type="match status" value="1"/>
</dbReference>
<comment type="caution">
    <text evidence="7">The sequence shown here is derived from an EMBL/GenBank/DDBJ whole genome shotgun (WGS) entry which is preliminary data.</text>
</comment>
<comment type="function">
    <text evidence="4">Catalyzes two steps in the biosynthesis of coenzyme A. In the first step cysteine is conjugated to 4'-phosphopantothenate to form 4-phosphopantothenoylcysteine, in the latter compound is decarboxylated to form 4'-phosphopantotheine.</text>
</comment>
<evidence type="ECO:0000256" key="3">
    <source>
        <dbReference type="HAMAP-Rule" id="MF_02225"/>
    </source>
</evidence>
<dbReference type="EC" id="6.3.2.5" evidence="3"/>
<dbReference type="GO" id="GO:0010181">
    <property type="term" value="F:FMN binding"/>
    <property type="evidence" value="ECO:0007669"/>
    <property type="project" value="UniProtKB-UniRule"/>
</dbReference>
<gene>
    <name evidence="3 7" type="primary">coaBC</name>
    <name evidence="7" type="ORF">H8E41_00600</name>
</gene>
<dbReference type="Gene3D" id="3.40.50.10300">
    <property type="entry name" value="CoaB-like"/>
    <property type="match status" value="1"/>
</dbReference>
<evidence type="ECO:0000313" key="7">
    <source>
        <dbReference type="EMBL" id="MBC8316373.1"/>
    </source>
</evidence>
<keyword evidence="3" id="KW-0479">Metal-binding</keyword>
<dbReference type="GO" id="GO:0046872">
    <property type="term" value="F:metal ion binding"/>
    <property type="evidence" value="ECO:0007669"/>
    <property type="project" value="UniProtKB-KW"/>
</dbReference>
<evidence type="ECO:0000313" key="8">
    <source>
        <dbReference type="Proteomes" id="UP000614424"/>
    </source>
</evidence>
<dbReference type="InterPro" id="IPR035929">
    <property type="entry name" value="CoaB-like_sf"/>
</dbReference>
<dbReference type="GO" id="GO:0071513">
    <property type="term" value="C:phosphopantothenoylcysteine decarboxylase complex"/>
    <property type="evidence" value="ECO:0007669"/>
    <property type="project" value="TreeGrafter"/>
</dbReference>
<dbReference type="Pfam" id="PF02441">
    <property type="entry name" value="Flavoprotein"/>
    <property type="match status" value="1"/>
</dbReference>
<comment type="cofactor">
    <cofactor evidence="3">
        <name>FMN</name>
        <dbReference type="ChEBI" id="CHEBI:58210"/>
    </cofactor>
    <text evidence="3">Binds 1 FMN per subunit.</text>
</comment>
<comment type="pathway">
    <text evidence="3 4">Cofactor biosynthesis; coenzyme A biosynthesis; CoA from (R)-pantothenate: step 2/5.</text>
</comment>
<dbReference type="UniPathway" id="UPA00241">
    <property type="reaction ID" value="UER00353"/>
</dbReference>
<feature type="binding site" evidence="3">
    <location>
        <position position="346"/>
    </location>
    <ligand>
        <name>CTP</name>
        <dbReference type="ChEBI" id="CHEBI:37563"/>
    </ligand>
</feature>
<dbReference type="InterPro" id="IPR007085">
    <property type="entry name" value="DNA/pantothenate-metab_flavo_C"/>
</dbReference>
<keyword evidence="3 4" id="KW-0436">Ligase</keyword>
<proteinExistence type="inferred from homology"/>
<organism evidence="7 8">
    <name type="scientific">Candidatus Desulfobia pelagia</name>
    <dbReference type="NCBI Taxonomy" id="2841692"/>
    <lineage>
        <taxon>Bacteria</taxon>
        <taxon>Pseudomonadati</taxon>
        <taxon>Thermodesulfobacteriota</taxon>
        <taxon>Desulfobulbia</taxon>
        <taxon>Desulfobulbales</taxon>
        <taxon>Desulfobulbaceae</taxon>
        <taxon>Candidatus Desulfobia</taxon>
    </lineage>
</organism>
<dbReference type="SUPFAM" id="SSF102645">
    <property type="entry name" value="CoaB-like"/>
    <property type="match status" value="1"/>
</dbReference>
<evidence type="ECO:0000256" key="2">
    <source>
        <dbReference type="ARBA" id="ARBA00023239"/>
    </source>
</evidence>
<dbReference type="GO" id="GO:0015937">
    <property type="term" value="P:coenzyme A biosynthetic process"/>
    <property type="evidence" value="ECO:0007669"/>
    <property type="project" value="UniProtKB-UniRule"/>
</dbReference>
<dbReference type="InterPro" id="IPR003382">
    <property type="entry name" value="Flavoprotein"/>
</dbReference>
<keyword evidence="1 3" id="KW-0210">Decarboxylase</keyword>
<dbReference type="HAMAP" id="MF_02225">
    <property type="entry name" value="CoaBC"/>
    <property type="match status" value="1"/>
</dbReference>
<feature type="region of interest" description="Phosphopantothenate--cysteine ligase" evidence="3">
    <location>
        <begin position="192"/>
        <end position="406"/>
    </location>
</feature>
<comment type="caution">
    <text evidence="3">Lacks conserved residue(s) required for the propagation of feature annotation.</text>
</comment>
<evidence type="ECO:0000256" key="4">
    <source>
        <dbReference type="RuleBase" id="RU364078"/>
    </source>
</evidence>
<comment type="pathway">
    <text evidence="3 4">Cofactor biosynthesis; coenzyme A biosynthesis; CoA from (R)-pantothenate: step 3/5.</text>
</comment>
<sequence length="406" mass="43733">MSSSFSGKNILVGITGSIAVYKVCDWVRSLSKAGAQVTVVMTESAAQFVSPLTFAALSGNRVYVKMFDPVGEEDIPHINLARKNDFILVAPATAATIARMAGGLADDLLSAIVLAAKVPIIVCPAMNSNMYLHPATQANLQRLKEYGYTVVNPATGTMACGEEGPGRLPEWESVSEACLGAITAQDMTGRSILITAGPTEEPLDPVRYLSNRSSGKMGYSLARTARRRGARVTLVAGPTHLADPPDVSIVHVRTALEMYDQVICRFDDADIIVKAAAVSDFRPASTMAQKIKKQGSELQLQLAGNSDILFELGERNKTERNPKILVGFAAESQKVLEEGKRKLQEKNLDCIVVNDISADDAGFSVDTNRVTLLDRFGGVHELPLLSKDETADRIWDAVIFQAAHLS</sequence>
<comment type="catalytic activity">
    <reaction evidence="3 4">
        <text>N-[(R)-4-phosphopantothenoyl]-L-cysteine + H(+) = (R)-4'-phosphopantetheine + CO2</text>
        <dbReference type="Rhea" id="RHEA:16793"/>
        <dbReference type="ChEBI" id="CHEBI:15378"/>
        <dbReference type="ChEBI" id="CHEBI:16526"/>
        <dbReference type="ChEBI" id="CHEBI:59458"/>
        <dbReference type="ChEBI" id="CHEBI:61723"/>
        <dbReference type="EC" id="4.1.1.36"/>
    </reaction>
</comment>
<feature type="binding site" evidence="3">
    <location>
        <position position="280"/>
    </location>
    <ligand>
        <name>CTP</name>
        <dbReference type="ChEBI" id="CHEBI:37563"/>
    </ligand>
</feature>
<dbReference type="GO" id="GO:0004633">
    <property type="term" value="F:phosphopantothenoylcysteine decarboxylase activity"/>
    <property type="evidence" value="ECO:0007669"/>
    <property type="project" value="UniProtKB-UniRule"/>
</dbReference>
<dbReference type="Gene3D" id="3.40.50.1950">
    <property type="entry name" value="Flavin prenyltransferase-like"/>
    <property type="match status" value="1"/>
</dbReference>
<comment type="function">
    <text evidence="3">Catalyzes two sequential steps in the biosynthesis of coenzyme A. In the first step cysteine is conjugated to 4'-phosphopantothenate to form 4-phosphopantothenoylcysteine. In the second step the latter compound is decarboxylated to form 4'-phosphopantotheine.</text>
</comment>
<dbReference type="EC" id="4.1.1.36" evidence="3"/>
<accession>A0A8J6TDA5</accession>
<dbReference type="AlphaFoldDB" id="A0A8J6TDA5"/>
<feature type="domain" description="DNA/pantothenate metabolism flavoprotein C-terminal" evidence="6">
    <location>
        <begin position="187"/>
        <end position="398"/>
    </location>
</feature>
<reference evidence="7 8" key="1">
    <citation type="submission" date="2020-08" db="EMBL/GenBank/DDBJ databases">
        <title>Bridging the membrane lipid divide: bacteria of the FCB group superphylum have the potential to synthesize archaeal ether lipids.</title>
        <authorList>
            <person name="Villanueva L."/>
            <person name="Von Meijenfeldt F.A.B."/>
            <person name="Westbye A.B."/>
            <person name="Yadav S."/>
            <person name="Hopmans E.C."/>
            <person name="Dutilh B.E."/>
            <person name="Sinninghe Damste J.S."/>
        </authorList>
    </citation>
    <scope>NUCLEOTIDE SEQUENCE [LARGE SCALE GENOMIC DNA]</scope>
    <source>
        <strain evidence="7">NIOZ-UU47</strain>
    </source>
</reference>
<dbReference type="NCBIfam" id="TIGR00521">
    <property type="entry name" value="coaBC_dfp"/>
    <property type="match status" value="1"/>
</dbReference>
<evidence type="ECO:0000259" key="6">
    <source>
        <dbReference type="Pfam" id="PF04127"/>
    </source>
</evidence>
<keyword evidence="3 4" id="KW-0285">Flavoprotein</keyword>
<feature type="binding site" evidence="3">
    <location>
        <position position="342"/>
    </location>
    <ligand>
        <name>CTP</name>
        <dbReference type="ChEBI" id="CHEBI:37563"/>
    </ligand>
</feature>
<dbReference type="PANTHER" id="PTHR14359">
    <property type="entry name" value="HOMO-OLIGOMERIC FLAVIN CONTAINING CYS DECARBOXYLASE FAMILY"/>
    <property type="match status" value="1"/>
</dbReference>
<keyword evidence="3" id="KW-0511">Multifunctional enzyme</keyword>
<keyword evidence="3 4" id="KW-0288">FMN</keyword>
<dbReference type="Pfam" id="PF04127">
    <property type="entry name" value="DFP"/>
    <property type="match status" value="1"/>
</dbReference>
<feature type="region of interest" description="Phosphopantothenoylcysteine decarboxylase" evidence="3">
    <location>
        <begin position="1"/>
        <end position="191"/>
    </location>
</feature>
<dbReference type="Proteomes" id="UP000614424">
    <property type="component" value="Unassembled WGS sequence"/>
</dbReference>
<protein>
    <recommendedName>
        <fullName evidence="3">Coenzyme A biosynthesis bifunctional protein CoaBC</fullName>
    </recommendedName>
    <alternativeName>
        <fullName evidence="3">DNA/pantothenate metabolism flavoprotein</fullName>
    </alternativeName>
    <alternativeName>
        <fullName evidence="3">Phosphopantothenoylcysteine synthetase/decarboxylase</fullName>
        <shortName evidence="3">PPCS-PPCDC</shortName>
    </alternativeName>
    <domain>
        <recommendedName>
            <fullName evidence="3">Phosphopantothenoylcysteine decarboxylase</fullName>
            <shortName evidence="3">PPC decarboxylase</shortName>
            <shortName evidence="3">PPC-DC</shortName>
            <ecNumber evidence="3">4.1.1.36</ecNumber>
        </recommendedName>
        <alternativeName>
            <fullName evidence="3">CoaC</fullName>
        </alternativeName>
    </domain>
    <domain>
        <recommendedName>
            <fullName evidence="3">Phosphopantothenate--cysteine ligase</fullName>
            <ecNumber evidence="3">6.3.2.5</ecNumber>
        </recommendedName>
        <alternativeName>
            <fullName evidence="3">CoaB</fullName>
        </alternativeName>
        <alternativeName>
            <fullName evidence="3">Phosphopantothenoylcysteine synthetase</fullName>
            <shortName evidence="3">PPC synthetase</shortName>
            <shortName evidence="3">PPC-S</shortName>
        </alternativeName>
    </domain>
</protein>
<feature type="binding site" evidence="3">
    <location>
        <position position="290"/>
    </location>
    <ligand>
        <name>CTP</name>
        <dbReference type="ChEBI" id="CHEBI:37563"/>
    </ligand>
</feature>
<name>A0A8J6TDA5_9BACT</name>
<comment type="catalytic activity">
    <reaction evidence="3 4">
        <text>(R)-4'-phosphopantothenate + L-cysteine + CTP = N-[(R)-4-phosphopantothenoyl]-L-cysteine + CMP + diphosphate + H(+)</text>
        <dbReference type="Rhea" id="RHEA:19397"/>
        <dbReference type="ChEBI" id="CHEBI:10986"/>
        <dbReference type="ChEBI" id="CHEBI:15378"/>
        <dbReference type="ChEBI" id="CHEBI:33019"/>
        <dbReference type="ChEBI" id="CHEBI:35235"/>
        <dbReference type="ChEBI" id="CHEBI:37563"/>
        <dbReference type="ChEBI" id="CHEBI:59458"/>
        <dbReference type="ChEBI" id="CHEBI:60377"/>
        <dbReference type="EC" id="6.3.2.5"/>
    </reaction>
</comment>
<comment type="cofactor">
    <cofactor evidence="3">
        <name>Mg(2+)</name>
        <dbReference type="ChEBI" id="CHEBI:18420"/>
    </cofactor>
</comment>
<evidence type="ECO:0000259" key="5">
    <source>
        <dbReference type="Pfam" id="PF02441"/>
    </source>
</evidence>
<evidence type="ECO:0000256" key="1">
    <source>
        <dbReference type="ARBA" id="ARBA00022793"/>
    </source>
</evidence>
<dbReference type="InterPro" id="IPR036551">
    <property type="entry name" value="Flavin_trans-like"/>
</dbReference>
<comment type="similarity">
    <text evidence="3 4">In the N-terminal section; belongs to the HFCD (homo-oligomeric flavin containing Cys decarboxylase) superfamily.</text>
</comment>
<feature type="domain" description="Flavoprotein" evidence="5">
    <location>
        <begin position="8"/>
        <end position="179"/>
    </location>
</feature>
<keyword evidence="3" id="KW-0460">Magnesium</keyword>
<dbReference type="InterPro" id="IPR005252">
    <property type="entry name" value="CoaBC"/>
</dbReference>
<dbReference type="GO" id="GO:0004632">
    <property type="term" value="F:phosphopantothenate--cysteine ligase activity"/>
    <property type="evidence" value="ECO:0007669"/>
    <property type="project" value="UniProtKB-UniRule"/>
</dbReference>
<keyword evidence="2 3" id="KW-0456">Lyase</keyword>
<dbReference type="GO" id="GO:0015941">
    <property type="term" value="P:pantothenate catabolic process"/>
    <property type="evidence" value="ECO:0007669"/>
    <property type="project" value="InterPro"/>
</dbReference>
<feature type="binding site" evidence="3">
    <location>
        <position position="328"/>
    </location>
    <ligand>
        <name>CTP</name>
        <dbReference type="ChEBI" id="CHEBI:37563"/>
    </ligand>
</feature>
<comment type="similarity">
    <text evidence="3 4">In the C-terminal section; belongs to the PPC synthetase family.</text>
</comment>
<feature type="active site" description="Proton donor" evidence="3">
    <location>
        <position position="160"/>
    </location>
</feature>
<dbReference type="EMBL" id="JACNJZ010000028">
    <property type="protein sequence ID" value="MBC8316373.1"/>
    <property type="molecule type" value="Genomic_DNA"/>
</dbReference>